<dbReference type="PANTHER" id="PTHR30308">
    <property type="entry name" value="TMRNA-BINDING COMPONENT OF TRANS-TRANSLATION TAGGING COMPLEX"/>
    <property type="match status" value="1"/>
</dbReference>
<dbReference type="AlphaFoldDB" id="A0A838YUA2"/>
<dbReference type="GO" id="GO:0070930">
    <property type="term" value="P:trans-translation-dependent protein tagging"/>
    <property type="evidence" value="ECO:0007669"/>
    <property type="project" value="TreeGrafter"/>
</dbReference>
<gene>
    <name evidence="3 4" type="primary">smpB</name>
    <name evidence="4" type="ORF">H2021_00275</name>
</gene>
<dbReference type="HAMAP" id="MF_00023">
    <property type="entry name" value="SmpB"/>
    <property type="match status" value="1"/>
</dbReference>
<dbReference type="GO" id="GO:0003723">
    <property type="term" value="F:RNA binding"/>
    <property type="evidence" value="ECO:0007669"/>
    <property type="project" value="UniProtKB-UniRule"/>
</dbReference>
<dbReference type="EMBL" id="JACETM010000001">
    <property type="protein sequence ID" value="MBA4723629.1"/>
    <property type="molecule type" value="Genomic_DNA"/>
</dbReference>
<dbReference type="InterPro" id="IPR020081">
    <property type="entry name" value="SsrA-bd_prot_CS"/>
</dbReference>
<comment type="similarity">
    <text evidence="3">Belongs to the SmpB family.</text>
</comment>
<reference evidence="4 5" key="1">
    <citation type="submission" date="2020-06" db="EMBL/GenBank/DDBJ databases">
        <title>Dysbiosis in marine aquaculture revealed through microbiome analysis: reverse ecology for environmental sustainability.</title>
        <authorList>
            <person name="Haro-Moreno J.M."/>
            <person name="Coutinho F.H."/>
            <person name="Zaragoza-Solas A."/>
            <person name="Picazo A."/>
            <person name="Almagro-Moreno S."/>
            <person name="Lopez-Perez M."/>
        </authorList>
    </citation>
    <scope>NUCLEOTIDE SEQUENCE [LARGE SCALE GENOMIC DNA]</scope>
    <source>
        <strain evidence="4">MCMED-G42</strain>
    </source>
</reference>
<protein>
    <recommendedName>
        <fullName evidence="3">SsrA-binding protein</fullName>
    </recommendedName>
    <alternativeName>
        <fullName evidence="3">Small protein B</fullName>
    </alternativeName>
</protein>
<dbReference type="GO" id="GO:0070929">
    <property type="term" value="P:trans-translation"/>
    <property type="evidence" value="ECO:0007669"/>
    <property type="project" value="UniProtKB-UniRule"/>
</dbReference>
<evidence type="ECO:0000256" key="2">
    <source>
        <dbReference type="ARBA" id="ARBA00022884"/>
    </source>
</evidence>
<dbReference type="Pfam" id="PF01668">
    <property type="entry name" value="SmpB"/>
    <property type="match status" value="1"/>
</dbReference>
<comment type="caution">
    <text evidence="4">The sequence shown here is derived from an EMBL/GenBank/DDBJ whole genome shotgun (WGS) entry which is preliminary data.</text>
</comment>
<sequence length="157" mass="18247">MSKDNSNLIVRNKTATRNYKLGESFQAGIVLEGWEVKSLREKKVDVKNSYVTFKKNEAWLIGIKIDPPSSLKNFDVDPLRTRKLLLNKKEIAQLQKLKGEKSLTIIMTNMYWKNNHVKCDIATGKGKKLVDQRQDIKKRDWERSQGRILKNSSKTNR</sequence>
<comment type="subcellular location">
    <subcellularLocation>
        <location evidence="3">Cytoplasm</location>
    </subcellularLocation>
    <text evidence="3">The tmRNA-SmpB complex associates with stalled 70S ribosomes.</text>
</comment>
<dbReference type="PANTHER" id="PTHR30308:SF2">
    <property type="entry name" value="SSRA-BINDING PROTEIN"/>
    <property type="match status" value="1"/>
</dbReference>
<evidence type="ECO:0000256" key="3">
    <source>
        <dbReference type="HAMAP-Rule" id="MF_00023"/>
    </source>
</evidence>
<evidence type="ECO:0000256" key="1">
    <source>
        <dbReference type="ARBA" id="ARBA00022490"/>
    </source>
</evidence>
<accession>A0A838YUA2</accession>
<name>A0A838YUA2_9GAMM</name>
<proteinExistence type="inferred from homology"/>
<dbReference type="Proteomes" id="UP000585327">
    <property type="component" value="Unassembled WGS sequence"/>
</dbReference>
<comment type="function">
    <text evidence="3">Required for rescue of stalled ribosomes mediated by trans-translation. Binds to transfer-messenger RNA (tmRNA), required for stable association of tmRNA with ribosomes. tmRNA and SmpB together mimic tRNA shape, replacing the anticodon stem-loop with SmpB. tmRNA is encoded by the ssrA gene; the 2 termini fold to resemble tRNA(Ala) and it encodes a 'tag peptide', a short internal open reading frame. During trans-translation Ala-aminoacylated tmRNA acts like a tRNA, entering the A-site of stalled ribosomes, displacing the stalled mRNA. The ribosome then switches to translate the ORF on the tmRNA; the nascent peptide is terminated with the 'tag peptide' encoded by the tmRNA and targeted for degradation. The ribosome is freed to recommence translation, which seems to be the essential function of trans-translation.</text>
</comment>
<dbReference type="PROSITE" id="PS01317">
    <property type="entry name" value="SSRP"/>
    <property type="match status" value="1"/>
</dbReference>
<dbReference type="NCBIfam" id="NF003843">
    <property type="entry name" value="PRK05422.1"/>
    <property type="match status" value="1"/>
</dbReference>
<dbReference type="InterPro" id="IPR000037">
    <property type="entry name" value="SsrA-bd_prot"/>
</dbReference>
<dbReference type="SUPFAM" id="SSF74982">
    <property type="entry name" value="Small protein B (SmpB)"/>
    <property type="match status" value="1"/>
</dbReference>
<dbReference type="GO" id="GO:0005829">
    <property type="term" value="C:cytosol"/>
    <property type="evidence" value="ECO:0007669"/>
    <property type="project" value="TreeGrafter"/>
</dbReference>
<dbReference type="NCBIfam" id="TIGR00086">
    <property type="entry name" value="smpB"/>
    <property type="match status" value="1"/>
</dbReference>
<keyword evidence="1 3" id="KW-0963">Cytoplasm</keyword>
<evidence type="ECO:0000313" key="5">
    <source>
        <dbReference type="Proteomes" id="UP000585327"/>
    </source>
</evidence>
<dbReference type="CDD" id="cd09294">
    <property type="entry name" value="SmpB"/>
    <property type="match status" value="1"/>
</dbReference>
<evidence type="ECO:0000313" key="4">
    <source>
        <dbReference type="EMBL" id="MBA4723629.1"/>
    </source>
</evidence>
<organism evidence="4 5">
    <name type="scientific">SAR86 cluster bacterium</name>
    <dbReference type="NCBI Taxonomy" id="2030880"/>
    <lineage>
        <taxon>Bacteria</taxon>
        <taxon>Pseudomonadati</taxon>
        <taxon>Pseudomonadota</taxon>
        <taxon>Gammaproteobacteria</taxon>
        <taxon>SAR86 cluster</taxon>
    </lineage>
</organism>
<dbReference type="InterPro" id="IPR023620">
    <property type="entry name" value="SmpB"/>
</dbReference>
<keyword evidence="2 3" id="KW-0694">RNA-binding</keyword>
<dbReference type="Gene3D" id="2.40.280.10">
    <property type="match status" value="1"/>
</dbReference>